<protein>
    <submittedName>
        <fullName evidence="5">Six-hairpin glycosidase</fullName>
    </submittedName>
</protein>
<dbReference type="Pfam" id="PF13088">
    <property type="entry name" value="BNR_2"/>
    <property type="match status" value="1"/>
</dbReference>
<name>A0A6N8J6E4_9BACT</name>
<dbReference type="Pfam" id="PF22585">
    <property type="entry name" value="Sialidase-like_CBM"/>
    <property type="match status" value="1"/>
</dbReference>
<feature type="domain" description="Sialidase" evidence="2">
    <location>
        <begin position="264"/>
        <end position="331"/>
    </location>
</feature>
<evidence type="ECO:0000313" key="6">
    <source>
        <dbReference type="Proteomes" id="UP000468388"/>
    </source>
</evidence>
<dbReference type="CDD" id="cd15482">
    <property type="entry name" value="Sialidase_non-viral"/>
    <property type="match status" value="1"/>
</dbReference>
<accession>A0A6N8J6E4</accession>
<reference evidence="5 6" key="1">
    <citation type="submission" date="2019-12" db="EMBL/GenBank/DDBJ databases">
        <title>The draft genomic sequence of strain Chitinophaga oryziterrae JCM 16595.</title>
        <authorList>
            <person name="Zhang X."/>
        </authorList>
    </citation>
    <scope>NUCLEOTIDE SEQUENCE [LARGE SCALE GENOMIC DNA]</scope>
    <source>
        <strain evidence="5 6">JCM 16595</strain>
    </source>
</reference>
<dbReference type="InterPro" id="IPR054490">
    <property type="entry name" value="BT_1020-like_b-sandwich_1"/>
</dbReference>
<dbReference type="InterPro" id="IPR011040">
    <property type="entry name" value="Sialidase"/>
</dbReference>
<evidence type="ECO:0000256" key="1">
    <source>
        <dbReference type="SAM" id="SignalP"/>
    </source>
</evidence>
<keyword evidence="1" id="KW-0732">Signal</keyword>
<dbReference type="OrthoDB" id="177453at2"/>
<evidence type="ECO:0000259" key="2">
    <source>
        <dbReference type="Pfam" id="PF13088"/>
    </source>
</evidence>
<feature type="signal peptide" evidence="1">
    <location>
        <begin position="1"/>
        <end position="17"/>
    </location>
</feature>
<keyword evidence="5" id="KW-0326">Glycosidase</keyword>
<evidence type="ECO:0000259" key="4">
    <source>
        <dbReference type="Pfam" id="PF24067"/>
    </source>
</evidence>
<dbReference type="Pfam" id="PF24067">
    <property type="entry name" value="Beta-prop_BT_1020"/>
    <property type="match status" value="1"/>
</dbReference>
<dbReference type="GO" id="GO:0016798">
    <property type="term" value="F:hydrolase activity, acting on glycosyl bonds"/>
    <property type="evidence" value="ECO:0007669"/>
    <property type="project" value="UniProtKB-KW"/>
</dbReference>
<feature type="domain" description="BT-1020-like structural beta-sandwich" evidence="3">
    <location>
        <begin position="395"/>
        <end position="550"/>
    </location>
</feature>
<proteinExistence type="predicted"/>
<gene>
    <name evidence="5" type="ORF">GO495_09620</name>
</gene>
<dbReference type="SUPFAM" id="SSF50939">
    <property type="entry name" value="Sialidases"/>
    <property type="match status" value="1"/>
</dbReference>
<keyword evidence="5" id="KW-0378">Hydrolase</keyword>
<feature type="chain" id="PRO_5026948527" evidence="1">
    <location>
        <begin position="18"/>
        <end position="574"/>
    </location>
</feature>
<dbReference type="InterPro" id="IPR036278">
    <property type="entry name" value="Sialidase_sf"/>
</dbReference>
<sequence>MKGIISLFLLLATSAAAQVHYTGNTLVNVDYHHGQLHPVVGVRNIQVMRADRNINHGWTYNHAPMLAYWRNRFYLEYLSDEVGESVPPGQTLLLTSPDGVTWSSPDVIFPPYKIPDGPVKDGIAHNLYAVMHQRMGFYVSKNDHLLALGYYGICLNAKDDPNDGKGIGRVVREILPDGKYGPIYFIHYNKAWNVSNTSYPFYTSSKNKEFVAACNELLATPLMMMQWNEESDRDDPLIPLQKQYKAFCYYHLPDGKVVGLWKNALTGTSNDEGKTWSAVGRAPGFVNSNAKIWGQRTSDGRFATVYNPSEYRWPLALSVSNDGLEYTNLLLVNGEVPPMRYGGNYKSYGPQYVRGIEEGNGIPKDSNLWVTYSMNKEDIWVAMIPVPVKDYGDEWNTYSPLLAPVTITPDKITLEDKDPYDYAKAERIIPAAKKLQVDFTITPKQDDHGQLQIELQDGKGAPGLRLIFDADSILKTKAGARYKNFFHYQGDSTYAFHITLNTFTRFYTININGKDILTSLLYAPLDAVERVVFRTGETRHFPDADTPADQTYDLPKADVQKAVYDIRSFKTAAL</sequence>
<comment type="caution">
    <text evidence="5">The sequence shown here is derived from an EMBL/GenBank/DDBJ whole genome shotgun (WGS) entry which is preliminary data.</text>
</comment>
<feature type="domain" description="BT-1020-like N-terminal beta-propeller" evidence="4">
    <location>
        <begin position="18"/>
        <end position="244"/>
    </location>
</feature>
<dbReference type="AlphaFoldDB" id="A0A6N8J6E4"/>
<keyword evidence="6" id="KW-1185">Reference proteome</keyword>
<dbReference type="Proteomes" id="UP000468388">
    <property type="component" value="Unassembled WGS sequence"/>
</dbReference>
<dbReference type="RefSeq" id="WP_157299469.1">
    <property type="nucleotide sequence ID" value="NZ_BAAAZB010000010.1"/>
</dbReference>
<evidence type="ECO:0000313" key="5">
    <source>
        <dbReference type="EMBL" id="MVT40835.1"/>
    </source>
</evidence>
<dbReference type="EMBL" id="WRXO01000002">
    <property type="protein sequence ID" value="MVT40835.1"/>
    <property type="molecule type" value="Genomic_DNA"/>
</dbReference>
<evidence type="ECO:0000259" key="3">
    <source>
        <dbReference type="Pfam" id="PF22585"/>
    </source>
</evidence>
<dbReference type="InterPro" id="IPR056425">
    <property type="entry name" value="Beta-prop_BT_1020"/>
</dbReference>
<organism evidence="5 6">
    <name type="scientific">Chitinophaga oryziterrae</name>
    <dbReference type="NCBI Taxonomy" id="1031224"/>
    <lineage>
        <taxon>Bacteria</taxon>
        <taxon>Pseudomonadati</taxon>
        <taxon>Bacteroidota</taxon>
        <taxon>Chitinophagia</taxon>
        <taxon>Chitinophagales</taxon>
        <taxon>Chitinophagaceae</taxon>
        <taxon>Chitinophaga</taxon>
    </lineage>
</organism>